<evidence type="ECO:0000256" key="1">
    <source>
        <dbReference type="SAM" id="Phobius"/>
    </source>
</evidence>
<keyword evidence="2" id="KW-0732">Signal</keyword>
<evidence type="ECO:0000259" key="5">
    <source>
        <dbReference type="Pfam" id="PF23034"/>
    </source>
</evidence>
<dbReference type="InterPro" id="IPR054484">
    <property type="entry name" value="ComC_SSD"/>
</dbReference>
<keyword evidence="7" id="KW-1185">Reference proteome</keyword>
<keyword evidence="1" id="KW-0472">Membrane</keyword>
<keyword evidence="1" id="KW-1133">Transmembrane helix</keyword>
<reference evidence="7" key="1">
    <citation type="journal article" date="2011" name="Genome Res.">
        <title>Phylogeny-wide analysis of social amoeba genomes highlights ancient origins for complex intercellular communication.</title>
        <authorList>
            <person name="Heidel A.J."/>
            <person name="Lawal H.M."/>
            <person name="Felder M."/>
            <person name="Schilde C."/>
            <person name="Helps N.R."/>
            <person name="Tunggal B."/>
            <person name="Rivero F."/>
            <person name="John U."/>
            <person name="Schleicher M."/>
            <person name="Eichinger L."/>
            <person name="Platzer M."/>
            <person name="Noegel A.A."/>
            <person name="Schaap P."/>
            <person name="Gloeckner G."/>
        </authorList>
    </citation>
    <scope>NUCLEOTIDE SEQUENCE [LARGE SCALE GENOMIC DNA]</scope>
    <source>
        <strain evidence="7">SH3</strain>
    </source>
</reference>
<dbReference type="RefSeq" id="XP_004350077.1">
    <property type="nucleotide sequence ID" value="XM_004350027.1"/>
</dbReference>
<proteinExistence type="predicted"/>
<accession>F4QF14</accession>
<feature type="signal peptide" evidence="2">
    <location>
        <begin position="1"/>
        <end position="18"/>
    </location>
</feature>
<gene>
    <name evidence="6" type="ORF">DFA_11134</name>
</gene>
<dbReference type="InterPro" id="IPR055462">
    <property type="entry name" value="DUF7034"/>
</dbReference>
<dbReference type="Pfam" id="PF22933">
    <property type="entry name" value="ComC_SSD"/>
    <property type="match status" value="1"/>
</dbReference>
<evidence type="ECO:0000259" key="3">
    <source>
        <dbReference type="Pfam" id="PF22933"/>
    </source>
</evidence>
<organism evidence="6 7">
    <name type="scientific">Cavenderia fasciculata</name>
    <name type="common">Slime mold</name>
    <name type="synonym">Dictyostelium fasciculatum</name>
    <dbReference type="NCBI Taxonomy" id="261658"/>
    <lineage>
        <taxon>Eukaryota</taxon>
        <taxon>Amoebozoa</taxon>
        <taxon>Evosea</taxon>
        <taxon>Eumycetozoa</taxon>
        <taxon>Dictyostelia</taxon>
        <taxon>Acytosteliales</taxon>
        <taxon>Cavenderiaceae</taxon>
        <taxon>Cavenderia</taxon>
    </lineage>
</organism>
<dbReference type="OrthoDB" id="21537at2759"/>
<dbReference type="PANTHER" id="PTHR31378">
    <property type="entry name" value="EGF-LIKE DOMAIN-CONTAINING PROTEIN-RELATED-RELATED"/>
    <property type="match status" value="1"/>
</dbReference>
<evidence type="ECO:0000313" key="7">
    <source>
        <dbReference type="Proteomes" id="UP000007797"/>
    </source>
</evidence>
<dbReference type="Proteomes" id="UP000007797">
    <property type="component" value="Unassembled WGS sequence"/>
</dbReference>
<dbReference type="Pfam" id="PF23034">
    <property type="entry name" value="DUF7035"/>
    <property type="match status" value="1"/>
</dbReference>
<dbReference type="InterPro" id="IPR055463">
    <property type="entry name" value="DUF7035"/>
</dbReference>
<feature type="chain" id="PRO_5003314032" evidence="2">
    <location>
        <begin position="19"/>
        <end position="1420"/>
    </location>
</feature>
<dbReference type="GeneID" id="14866481"/>
<feature type="transmembrane region" description="Helical" evidence="1">
    <location>
        <begin position="1375"/>
        <end position="1397"/>
    </location>
</feature>
<dbReference type="PANTHER" id="PTHR31378:SF17">
    <property type="match status" value="1"/>
</dbReference>
<dbReference type="EMBL" id="GL883029">
    <property type="protein sequence ID" value="EGG13373.1"/>
    <property type="molecule type" value="Genomic_DNA"/>
</dbReference>
<evidence type="ECO:0000313" key="6">
    <source>
        <dbReference type="EMBL" id="EGG13373.1"/>
    </source>
</evidence>
<evidence type="ECO:0000259" key="4">
    <source>
        <dbReference type="Pfam" id="PF23033"/>
    </source>
</evidence>
<name>F4QF14_CACFS</name>
<dbReference type="Pfam" id="PF23033">
    <property type="entry name" value="DUF7034"/>
    <property type="match status" value="1"/>
</dbReference>
<feature type="domain" description="DUF7034" evidence="4">
    <location>
        <begin position="865"/>
        <end position="991"/>
    </location>
</feature>
<feature type="domain" description="ComC supersandwich" evidence="3">
    <location>
        <begin position="1131"/>
        <end position="1354"/>
    </location>
</feature>
<sequence length="1420" mass="155516">MMFAALLMLMFMINDTNGELVVLRRYSLPEVGVANMTGQTECQVEYYVSLYSSLSRGINALSVEYLSNRTIAPSYPILASMIMSQPSNTSVQLFRFRVTYPLGTTNGLYINASTDLETTEIILPKLYCYKIPSTLTMKSSNITRYVEDATWVVEVLIDQDLDISGATITCSTLDVNSLQCTPVLPYPQSPSTDPIRLRVSLNPNMDGVQYAPNYSPLLSFSVVSTQAGSSNTYVLGVYGQLYTNPPPSKLVTLSVLNMYPQITPTVNVWEQYSSAIQIAVPYVGNTNNNQENYNLNNLEYFVNNKFLSVQMLQKVYSNDKYLTFYRPYVTPANQNVQNLLYQVTDTNSYSFFRQGGQTITPNVNVQGTYLSAPLASSGITPEFYFMVQMSVVMLNGTFLDSNLAVTAGTYSIDIPAPFGITTNNQTVLFKNSFIYPTGITNTFVTCAYKASVASKSFAAISPPPASSPVILNVRFLSFTGYSCLVQVDFETNSATGLQIIRVFDYVTMGVESIVRGNLTSGTAVTEINYNPTRLKTTTGGNNGVVVVDTSGASTIVNPGQFLNAIDDAVPSNLGILQLVLRPSDFTSIEFLPNNIDTSYGPTSVSMLFNLTQRYNTPDVIYNISIYLNQPSNAAVSLPLLPNGIISVLSYFDYRLWCNRVDFTLPQNLGNDTLYYFINQQSYSQTLFKVLGQSSQLKVKSNYLDKFPPMVLGFNLYTNQTGFVNSIITVQTNELVELGIEINISDLIVSDDNVRRGNGLDYGMISIGSDIDPIPRIFRLDQSTLIRGDMLEGTHRIKFTVNGSLCVSQTFAITKLYLVDRSGWSSSYPSSSKSNTLIDPFIRMSGIISYSFVQLACPDQQDVVPPTLTGVTVSPATINPFSKDRDISIIVNVADVGGPKFSLLPTATDHQPKVYLFNDRGKYVVLSPTTNALFPLGHGAGTYTYNTTLPYGFGGYSNLSISIHNVFDNSLNVASWSSADLKSLGYPFYIRTAGYPLDQQQWLELRYPVAPLARDGGSLMIVTSGPSLRDGADLVVKVDGLGLFNIMYTNPSLFAIQVNVKVPLTMTSVQVSLVSKSDTSIVRSTVLTVPVKDYVAPYTPPAVIPCPSSGCGGPSNGYCGDNGCDEPTVIIGTNNTDNLIYSIMSVYSIREIDTLTGTYQEYPLLKWTFTNNTNGNLTNSGLDSLNYQYTSNVSVPTDQTNTTFVNTTVTVTVQWFKNAQDIVFGNQLVSLPPSSTKINIGLSAYPFQSITNTLQVILDLSINIEGSDSDAACKGTELGLGNGDDQNDLQWIKLKAGESAVYARFIRSGIIDGRQSVIRNSVVEQSQSSGTRQFIGINVPYYTSDAQLDPDLSMLIDHDGDDYGCDNKPTLSKPQIAGIIVGGIVLILACSILLGWYIRKKYLIRISGGKIEMVTLGKSLN</sequence>
<protein>
    <submittedName>
        <fullName evidence="6">EGF-like domain-containing protein</fullName>
    </submittedName>
</protein>
<feature type="domain" description="DUF7035" evidence="5">
    <location>
        <begin position="704"/>
        <end position="856"/>
    </location>
</feature>
<evidence type="ECO:0000256" key="2">
    <source>
        <dbReference type="SAM" id="SignalP"/>
    </source>
</evidence>
<dbReference type="KEGG" id="dfa:DFA_11134"/>
<keyword evidence="1" id="KW-0812">Transmembrane</keyword>